<dbReference type="InterPro" id="IPR009057">
    <property type="entry name" value="Homeodomain-like_sf"/>
</dbReference>
<dbReference type="EMBL" id="FMYH01000003">
    <property type="protein sequence ID" value="SDC67037.1"/>
    <property type="molecule type" value="Genomic_DNA"/>
</dbReference>
<dbReference type="STRING" id="1814289.SAMN05216410_2141"/>
<evidence type="ECO:0000256" key="4">
    <source>
        <dbReference type="PROSITE-ProRule" id="PRU00335"/>
    </source>
</evidence>
<feature type="domain" description="HTH tetR-type" evidence="5">
    <location>
        <begin position="21"/>
        <end position="81"/>
    </location>
</feature>
<keyword evidence="3" id="KW-0804">Transcription</keyword>
<keyword evidence="7" id="KW-1185">Reference proteome</keyword>
<dbReference type="Proteomes" id="UP000199039">
    <property type="component" value="Unassembled WGS sequence"/>
</dbReference>
<gene>
    <name evidence="6" type="ORF">SAMN05216410_2141</name>
</gene>
<keyword evidence="2 4" id="KW-0238">DNA-binding</keyword>
<sequence>MHDIREPAPSTPIGLRERKKAARREALVAASHDLVCELGLDAVTVEMICDRVGVSQRTFFNYFDSKVDAVLGITPWSIDSGAAECFADAGPTGNLLLDCAALASGELTDFPMDLDRMGQIMRLVQHEPRLLVRQMAWFEEQCGVFERLAARRNGVGEAGPAEKSTAMVVMLIVRSALTHWDSAGRTEPPVTYLPVVVAELRGLLATD</sequence>
<dbReference type="AlphaFoldDB" id="A0A1G6NIA4"/>
<evidence type="ECO:0000256" key="1">
    <source>
        <dbReference type="ARBA" id="ARBA00023015"/>
    </source>
</evidence>
<dbReference type="Pfam" id="PF00440">
    <property type="entry name" value="TetR_N"/>
    <property type="match status" value="1"/>
</dbReference>
<evidence type="ECO:0000256" key="2">
    <source>
        <dbReference type="ARBA" id="ARBA00023125"/>
    </source>
</evidence>
<protein>
    <submittedName>
        <fullName evidence="6">Transcriptional regulator, TetR family</fullName>
    </submittedName>
</protein>
<feature type="DNA-binding region" description="H-T-H motif" evidence="4">
    <location>
        <begin position="44"/>
        <end position="63"/>
    </location>
</feature>
<dbReference type="GO" id="GO:0000976">
    <property type="term" value="F:transcription cis-regulatory region binding"/>
    <property type="evidence" value="ECO:0007669"/>
    <property type="project" value="TreeGrafter"/>
</dbReference>
<evidence type="ECO:0000313" key="7">
    <source>
        <dbReference type="Proteomes" id="UP000199039"/>
    </source>
</evidence>
<dbReference type="PROSITE" id="PS50977">
    <property type="entry name" value="HTH_TETR_2"/>
    <property type="match status" value="1"/>
</dbReference>
<evidence type="ECO:0000313" key="6">
    <source>
        <dbReference type="EMBL" id="SDC67037.1"/>
    </source>
</evidence>
<dbReference type="InterPro" id="IPR001647">
    <property type="entry name" value="HTH_TetR"/>
</dbReference>
<name>A0A1G6NIA4_9MICO</name>
<dbReference type="SUPFAM" id="SSF46689">
    <property type="entry name" value="Homeodomain-like"/>
    <property type="match status" value="1"/>
</dbReference>
<dbReference type="PANTHER" id="PTHR30055:SF238">
    <property type="entry name" value="MYCOFACTOCIN BIOSYNTHESIS TRANSCRIPTIONAL REGULATOR MFTR-RELATED"/>
    <property type="match status" value="1"/>
</dbReference>
<dbReference type="RefSeq" id="WP_175559080.1">
    <property type="nucleotide sequence ID" value="NZ_FMYH01000003.1"/>
</dbReference>
<proteinExistence type="predicted"/>
<dbReference type="GO" id="GO:0003700">
    <property type="term" value="F:DNA-binding transcription factor activity"/>
    <property type="evidence" value="ECO:0007669"/>
    <property type="project" value="TreeGrafter"/>
</dbReference>
<organism evidence="6 7">
    <name type="scientific">Sanguibacter gelidistatuariae</name>
    <dbReference type="NCBI Taxonomy" id="1814289"/>
    <lineage>
        <taxon>Bacteria</taxon>
        <taxon>Bacillati</taxon>
        <taxon>Actinomycetota</taxon>
        <taxon>Actinomycetes</taxon>
        <taxon>Micrococcales</taxon>
        <taxon>Sanguibacteraceae</taxon>
        <taxon>Sanguibacter</taxon>
    </lineage>
</organism>
<dbReference type="PANTHER" id="PTHR30055">
    <property type="entry name" value="HTH-TYPE TRANSCRIPTIONAL REGULATOR RUTR"/>
    <property type="match status" value="1"/>
</dbReference>
<accession>A0A1G6NIA4</accession>
<reference evidence="6 7" key="1">
    <citation type="submission" date="2016-09" db="EMBL/GenBank/DDBJ databases">
        <authorList>
            <person name="Capua I."/>
            <person name="De Benedictis P."/>
            <person name="Joannis T."/>
            <person name="Lombin L.H."/>
            <person name="Cattoli G."/>
        </authorList>
    </citation>
    <scope>NUCLEOTIDE SEQUENCE [LARGE SCALE GENOMIC DNA]</scope>
    <source>
        <strain evidence="6 7">ISLP-3</strain>
    </source>
</reference>
<dbReference type="Gene3D" id="1.10.357.10">
    <property type="entry name" value="Tetracycline Repressor, domain 2"/>
    <property type="match status" value="1"/>
</dbReference>
<dbReference type="InterPro" id="IPR050109">
    <property type="entry name" value="HTH-type_TetR-like_transc_reg"/>
</dbReference>
<evidence type="ECO:0000259" key="5">
    <source>
        <dbReference type="PROSITE" id="PS50977"/>
    </source>
</evidence>
<evidence type="ECO:0000256" key="3">
    <source>
        <dbReference type="ARBA" id="ARBA00023163"/>
    </source>
</evidence>
<keyword evidence="1" id="KW-0805">Transcription regulation</keyword>